<keyword evidence="16" id="KW-1185">Reference proteome</keyword>
<feature type="active site" description="Proton donor" evidence="12">
    <location>
        <position position="59"/>
    </location>
</feature>
<dbReference type="PROSITE" id="PS00903">
    <property type="entry name" value="CYT_DCMP_DEAMINASES_1"/>
    <property type="match status" value="1"/>
</dbReference>
<evidence type="ECO:0000256" key="2">
    <source>
        <dbReference type="ARBA" id="ARBA00006576"/>
    </source>
</evidence>
<evidence type="ECO:0000256" key="7">
    <source>
        <dbReference type="ARBA" id="ARBA00037036"/>
    </source>
</evidence>
<dbReference type="InterPro" id="IPR016192">
    <property type="entry name" value="APOBEC/CMP_deaminase_Zn-bd"/>
</dbReference>
<evidence type="ECO:0000256" key="12">
    <source>
        <dbReference type="PIRSR" id="PIRSR006019-1"/>
    </source>
</evidence>
<dbReference type="OrthoDB" id="6710946at2759"/>
<evidence type="ECO:0000313" key="16">
    <source>
        <dbReference type="Proteomes" id="UP000283509"/>
    </source>
</evidence>
<protein>
    <recommendedName>
        <fullName evidence="11">Probable deoxycytidylate deaminase</fullName>
        <ecNumber evidence="8">3.5.4.12</ecNumber>
    </recommendedName>
    <alternativeName>
        <fullName evidence="9">dCMP deaminase</fullName>
    </alternativeName>
</protein>
<dbReference type="FunFam" id="3.40.140.10:FF:000021">
    <property type="entry name" value="Deoxycytidylate deaminase"/>
    <property type="match status" value="1"/>
</dbReference>
<evidence type="ECO:0000256" key="1">
    <source>
        <dbReference type="ARBA" id="ARBA00001947"/>
    </source>
</evidence>
<evidence type="ECO:0000256" key="11">
    <source>
        <dbReference type="ARBA" id="ARBA00071625"/>
    </source>
</evidence>
<evidence type="ECO:0000256" key="10">
    <source>
        <dbReference type="ARBA" id="ARBA00052978"/>
    </source>
</evidence>
<evidence type="ECO:0000256" key="5">
    <source>
        <dbReference type="ARBA" id="ARBA00022801"/>
    </source>
</evidence>
<evidence type="ECO:0000256" key="6">
    <source>
        <dbReference type="ARBA" id="ARBA00022833"/>
    </source>
</evidence>
<dbReference type="GO" id="GO:0008270">
    <property type="term" value="F:zinc ion binding"/>
    <property type="evidence" value="ECO:0007669"/>
    <property type="project" value="InterPro"/>
</dbReference>
<feature type="domain" description="CMP/dCMP-type deaminase" evidence="14">
    <location>
        <begin position="1"/>
        <end position="126"/>
    </location>
</feature>
<keyword evidence="4" id="KW-0545">Nucleotide biosynthesis</keyword>
<keyword evidence="6 13" id="KW-0862">Zinc</keyword>
<comment type="function">
    <text evidence="7">Supplies the nucleotide substrate for thymidylate synthetase.</text>
</comment>
<dbReference type="Gene3D" id="3.40.140.10">
    <property type="entry name" value="Cytidine Deaminase, domain 2"/>
    <property type="match status" value="1"/>
</dbReference>
<organism evidence="15 16">
    <name type="scientific">Penaeus vannamei</name>
    <name type="common">Whiteleg shrimp</name>
    <name type="synonym">Litopenaeus vannamei</name>
    <dbReference type="NCBI Taxonomy" id="6689"/>
    <lineage>
        <taxon>Eukaryota</taxon>
        <taxon>Metazoa</taxon>
        <taxon>Ecdysozoa</taxon>
        <taxon>Arthropoda</taxon>
        <taxon>Crustacea</taxon>
        <taxon>Multicrustacea</taxon>
        <taxon>Malacostraca</taxon>
        <taxon>Eumalacostraca</taxon>
        <taxon>Eucarida</taxon>
        <taxon>Decapoda</taxon>
        <taxon>Dendrobranchiata</taxon>
        <taxon>Penaeoidea</taxon>
        <taxon>Penaeidae</taxon>
        <taxon>Penaeus</taxon>
    </lineage>
</organism>
<feature type="binding site" evidence="13">
    <location>
        <position position="86"/>
    </location>
    <ligand>
        <name>Zn(2+)</name>
        <dbReference type="ChEBI" id="CHEBI:29105"/>
        <note>catalytic</note>
    </ligand>
</feature>
<dbReference type="PIRSF" id="PIRSF006019">
    <property type="entry name" value="dCMP_deaminase"/>
    <property type="match status" value="1"/>
</dbReference>
<dbReference type="GO" id="GO:0009165">
    <property type="term" value="P:nucleotide biosynthetic process"/>
    <property type="evidence" value="ECO:0007669"/>
    <property type="project" value="UniProtKB-KW"/>
</dbReference>
<dbReference type="GO" id="GO:0005737">
    <property type="term" value="C:cytoplasm"/>
    <property type="evidence" value="ECO:0007669"/>
    <property type="project" value="TreeGrafter"/>
</dbReference>
<evidence type="ECO:0000259" key="14">
    <source>
        <dbReference type="PROSITE" id="PS51747"/>
    </source>
</evidence>
<dbReference type="STRING" id="6689.A0A3R7PET2"/>
<dbReference type="EMBL" id="QCYY01003404">
    <property type="protein sequence ID" value="ROT63638.1"/>
    <property type="molecule type" value="Genomic_DNA"/>
</dbReference>
<dbReference type="InterPro" id="IPR015517">
    <property type="entry name" value="dCMP_deaminase-rel"/>
</dbReference>
<dbReference type="AlphaFoldDB" id="A0A3R7PET2"/>
<dbReference type="InterPro" id="IPR016193">
    <property type="entry name" value="Cytidine_deaminase-like"/>
</dbReference>
<evidence type="ECO:0000313" key="15">
    <source>
        <dbReference type="EMBL" id="ROT63638.1"/>
    </source>
</evidence>
<reference evidence="15 16" key="2">
    <citation type="submission" date="2019-01" db="EMBL/GenBank/DDBJ databases">
        <title>The decoding of complex shrimp genome reveals the adaptation for benthos swimmer, frequently molting mechanism and breeding impact on genome.</title>
        <authorList>
            <person name="Sun Y."/>
            <person name="Gao Y."/>
            <person name="Yu Y."/>
        </authorList>
    </citation>
    <scope>NUCLEOTIDE SEQUENCE [LARGE SCALE GENOMIC DNA]</scope>
    <source>
        <tissue evidence="15">Muscle</tissue>
    </source>
</reference>
<name>A0A3R7PET2_PENVA</name>
<dbReference type="Proteomes" id="UP000283509">
    <property type="component" value="Unassembled WGS sequence"/>
</dbReference>
<dbReference type="GO" id="GO:0004132">
    <property type="term" value="F:dCMP deaminase activity"/>
    <property type="evidence" value="ECO:0007669"/>
    <property type="project" value="UniProtKB-EC"/>
</dbReference>
<evidence type="ECO:0000256" key="3">
    <source>
        <dbReference type="ARBA" id="ARBA00022723"/>
    </source>
</evidence>
<gene>
    <name evidence="15" type="ORF">C7M84_018462</name>
</gene>
<evidence type="ECO:0000256" key="13">
    <source>
        <dbReference type="PIRSR" id="PIRSR006019-2"/>
    </source>
</evidence>
<dbReference type="GO" id="GO:0006220">
    <property type="term" value="P:pyrimidine nucleotide metabolic process"/>
    <property type="evidence" value="ECO:0007669"/>
    <property type="project" value="InterPro"/>
</dbReference>
<keyword evidence="3 13" id="KW-0479">Metal-binding</keyword>
<dbReference type="PANTHER" id="PTHR11086">
    <property type="entry name" value="DEOXYCYTIDYLATE DEAMINASE-RELATED"/>
    <property type="match status" value="1"/>
</dbReference>
<dbReference type="InterPro" id="IPR016473">
    <property type="entry name" value="dCMP_deaminase"/>
</dbReference>
<sequence>MRSKDPCSQVGACIVNMEKKIVGIGYNGMPRDCSDNDLPWNKQSEDCLQTKYMYVCHAEMNAILNKNCTDLCGCTIYVALFPCNGCAKLIIQAGIKQVIFYSDKHSHKPETIASKRLMDMAQVKYR</sequence>
<dbReference type="InterPro" id="IPR035105">
    <property type="entry name" value="Deoxycytidylate_deaminase_dom"/>
</dbReference>
<reference evidence="15 16" key="1">
    <citation type="submission" date="2018-04" db="EMBL/GenBank/DDBJ databases">
        <authorList>
            <person name="Zhang X."/>
            <person name="Yuan J."/>
            <person name="Li F."/>
            <person name="Xiang J."/>
        </authorList>
    </citation>
    <scope>NUCLEOTIDE SEQUENCE [LARGE SCALE GENOMIC DNA]</scope>
    <source>
        <tissue evidence="15">Muscle</tissue>
    </source>
</reference>
<dbReference type="PROSITE" id="PS51747">
    <property type="entry name" value="CYT_DCMP_DEAMINASES_2"/>
    <property type="match status" value="1"/>
</dbReference>
<accession>A0A3R7PET2</accession>
<dbReference type="PANTHER" id="PTHR11086:SF18">
    <property type="entry name" value="DEOXYCYTIDYLATE DEAMINASE"/>
    <property type="match status" value="1"/>
</dbReference>
<feature type="binding site" evidence="13">
    <location>
        <position position="83"/>
    </location>
    <ligand>
        <name>Zn(2+)</name>
        <dbReference type="ChEBI" id="CHEBI:29105"/>
        <note>catalytic</note>
    </ligand>
</feature>
<comment type="similarity">
    <text evidence="2">Belongs to the cytidine and deoxycytidylate deaminase family.</text>
</comment>
<proteinExistence type="inferred from homology"/>
<dbReference type="InterPro" id="IPR002125">
    <property type="entry name" value="CMP_dCMP_dom"/>
</dbReference>
<feature type="binding site" evidence="13">
    <location>
        <position position="57"/>
    </location>
    <ligand>
        <name>Zn(2+)</name>
        <dbReference type="ChEBI" id="CHEBI:29105"/>
        <note>catalytic</note>
    </ligand>
</feature>
<dbReference type="SUPFAM" id="SSF53927">
    <property type="entry name" value="Cytidine deaminase-like"/>
    <property type="match status" value="1"/>
</dbReference>
<comment type="cofactor">
    <cofactor evidence="1 13">
        <name>Zn(2+)</name>
        <dbReference type="ChEBI" id="CHEBI:29105"/>
    </cofactor>
</comment>
<evidence type="ECO:0000256" key="9">
    <source>
        <dbReference type="ARBA" id="ARBA00041763"/>
    </source>
</evidence>
<keyword evidence="5" id="KW-0378">Hydrolase</keyword>
<evidence type="ECO:0000256" key="4">
    <source>
        <dbReference type="ARBA" id="ARBA00022727"/>
    </source>
</evidence>
<comment type="caution">
    <text evidence="15">The sequence shown here is derived from an EMBL/GenBank/DDBJ whole genome shotgun (WGS) entry which is preliminary data.</text>
</comment>
<dbReference type="CDD" id="cd01286">
    <property type="entry name" value="deoxycytidylate_deaminase"/>
    <property type="match status" value="1"/>
</dbReference>
<dbReference type="Pfam" id="PF00383">
    <property type="entry name" value="dCMP_cyt_deam_1"/>
    <property type="match status" value="1"/>
</dbReference>
<dbReference type="EC" id="3.5.4.12" evidence="8"/>
<evidence type="ECO:0000256" key="8">
    <source>
        <dbReference type="ARBA" id="ARBA00038938"/>
    </source>
</evidence>
<comment type="catalytic activity">
    <reaction evidence="10">
        <text>dCMP + H2O + H(+) = dUMP + NH4(+)</text>
        <dbReference type="Rhea" id="RHEA:22924"/>
        <dbReference type="ChEBI" id="CHEBI:15377"/>
        <dbReference type="ChEBI" id="CHEBI:15378"/>
        <dbReference type="ChEBI" id="CHEBI:28938"/>
        <dbReference type="ChEBI" id="CHEBI:57566"/>
        <dbReference type="ChEBI" id="CHEBI:246422"/>
        <dbReference type="EC" id="3.5.4.12"/>
    </reaction>
</comment>